<name>A0A381NFW9_9ZZZZ</name>
<dbReference type="GO" id="GO:0051536">
    <property type="term" value="F:iron-sulfur cluster binding"/>
    <property type="evidence" value="ECO:0007669"/>
    <property type="project" value="InterPro"/>
</dbReference>
<sequence>MITFTDRAQEVVLSLLEESEGELEALRITMRQADSGLKPHFDLTLVGTDERESDDQEEDVGGFSILVKEYLVSQLEGATVDYVERINESGFEVRTVEPDEPKKSQDPPQGQIADRVREVLEAQVNPAIAAHGGMISLVNVEETDIFVEMSGGCQGCALSAATLRQGVERMLREAVPELTGVHDITDHSSGENPYL</sequence>
<dbReference type="GO" id="GO:0005506">
    <property type="term" value="F:iron ion binding"/>
    <property type="evidence" value="ECO:0007669"/>
    <property type="project" value="InterPro"/>
</dbReference>
<evidence type="ECO:0008006" key="4">
    <source>
        <dbReference type="Google" id="ProtNLM"/>
    </source>
</evidence>
<dbReference type="Pfam" id="PF01521">
    <property type="entry name" value="Fe-S_biosyn"/>
    <property type="match status" value="1"/>
</dbReference>
<dbReference type="InterPro" id="IPR035903">
    <property type="entry name" value="HesB-like_dom_sf"/>
</dbReference>
<dbReference type="Gene3D" id="2.60.300.12">
    <property type="entry name" value="HesB-like domain"/>
    <property type="match status" value="1"/>
</dbReference>
<dbReference type="PANTHER" id="PTHR11178:SF51">
    <property type="entry name" value="FE_S BIOGENESIS PROTEIN NFUA"/>
    <property type="match status" value="1"/>
</dbReference>
<dbReference type="InterPro" id="IPR001075">
    <property type="entry name" value="NIF_FeS_clus_asmbl_NifU_C"/>
</dbReference>
<feature type="domain" description="Core" evidence="2">
    <location>
        <begin position="2"/>
        <end position="92"/>
    </location>
</feature>
<proteinExistence type="predicted"/>
<evidence type="ECO:0000259" key="2">
    <source>
        <dbReference type="Pfam" id="PF01521"/>
    </source>
</evidence>
<feature type="domain" description="NIF system FeS cluster assembly NifU C-terminal" evidence="1">
    <location>
        <begin position="116"/>
        <end position="181"/>
    </location>
</feature>
<dbReference type="InterPro" id="IPR034904">
    <property type="entry name" value="FSCA_dom_sf"/>
</dbReference>
<reference evidence="3" key="1">
    <citation type="submission" date="2018-05" db="EMBL/GenBank/DDBJ databases">
        <authorList>
            <person name="Lanie J.A."/>
            <person name="Ng W.-L."/>
            <person name="Kazmierczak K.M."/>
            <person name="Andrzejewski T.M."/>
            <person name="Davidsen T.M."/>
            <person name="Wayne K.J."/>
            <person name="Tettelin H."/>
            <person name="Glass J.I."/>
            <person name="Rusch D."/>
            <person name="Podicherti R."/>
            <person name="Tsui H.-C.T."/>
            <person name="Winkler M.E."/>
        </authorList>
    </citation>
    <scope>NUCLEOTIDE SEQUENCE</scope>
</reference>
<dbReference type="EMBL" id="UINC01000333">
    <property type="protein sequence ID" value="SUZ53496.1"/>
    <property type="molecule type" value="Genomic_DNA"/>
</dbReference>
<accession>A0A381NFW9</accession>
<dbReference type="GO" id="GO:0016226">
    <property type="term" value="P:iron-sulfur cluster assembly"/>
    <property type="evidence" value="ECO:0007669"/>
    <property type="project" value="InterPro"/>
</dbReference>
<dbReference type="PANTHER" id="PTHR11178">
    <property type="entry name" value="IRON-SULFUR CLUSTER SCAFFOLD PROTEIN NFU-RELATED"/>
    <property type="match status" value="1"/>
</dbReference>
<protein>
    <recommendedName>
        <fullName evidence="4">NIF system FeS cluster assembly NifU C-terminal domain-containing protein</fullName>
    </recommendedName>
</protein>
<dbReference type="SUPFAM" id="SSF89360">
    <property type="entry name" value="HesB-like domain"/>
    <property type="match status" value="1"/>
</dbReference>
<evidence type="ECO:0000313" key="3">
    <source>
        <dbReference type="EMBL" id="SUZ53496.1"/>
    </source>
</evidence>
<evidence type="ECO:0000259" key="1">
    <source>
        <dbReference type="Pfam" id="PF01106"/>
    </source>
</evidence>
<dbReference type="SUPFAM" id="SSF117916">
    <property type="entry name" value="Fe-S cluster assembly (FSCA) domain-like"/>
    <property type="match status" value="1"/>
</dbReference>
<dbReference type="Pfam" id="PF01106">
    <property type="entry name" value="NifU"/>
    <property type="match status" value="1"/>
</dbReference>
<dbReference type="AlphaFoldDB" id="A0A381NFW9"/>
<dbReference type="Gene3D" id="3.30.300.130">
    <property type="entry name" value="Fe-S cluster assembly (FSCA)"/>
    <property type="match status" value="1"/>
</dbReference>
<dbReference type="InterPro" id="IPR000361">
    <property type="entry name" value="ATAP_core_dom"/>
</dbReference>
<gene>
    <name evidence="3" type="ORF">METZ01_LOCUS6350</name>
</gene>
<organism evidence="3">
    <name type="scientific">marine metagenome</name>
    <dbReference type="NCBI Taxonomy" id="408172"/>
    <lineage>
        <taxon>unclassified sequences</taxon>
        <taxon>metagenomes</taxon>
        <taxon>ecological metagenomes</taxon>
    </lineage>
</organism>